<organism evidence="2 3">
    <name type="scientific">Acinetobacter nosocomialis</name>
    <dbReference type="NCBI Taxonomy" id="106654"/>
    <lineage>
        <taxon>Bacteria</taxon>
        <taxon>Pseudomonadati</taxon>
        <taxon>Pseudomonadota</taxon>
        <taxon>Gammaproteobacteria</taxon>
        <taxon>Moraxellales</taxon>
        <taxon>Moraxellaceae</taxon>
        <taxon>Acinetobacter</taxon>
        <taxon>Acinetobacter calcoaceticus/baumannii complex</taxon>
    </lineage>
</organism>
<keyword evidence="1" id="KW-0472">Membrane</keyword>
<name>A0AB37CSN0_ACINO</name>
<keyword evidence="1" id="KW-0812">Transmembrane</keyword>
<sequence length="121" mass="13989">MSGFFNGSTKVKKYIMTFLLALLIAVVFYISANLIDFNLIEYATGFIFGLSFTLIFKKQSKSTKIADLMDKQLKEWGVRESRRAGLLAPDQDTKDLESCKKRFKDRSEPMKIDWPKNHEQP</sequence>
<protein>
    <submittedName>
        <fullName evidence="2">Uncharacterized protein</fullName>
    </submittedName>
</protein>
<proteinExistence type="predicted"/>
<dbReference type="AlphaFoldDB" id="A0AB37CSN0"/>
<dbReference type="RefSeq" id="WP_153518346.1">
    <property type="nucleotide sequence ID" value="NZ_CP045560.1"/>
</dbReference>
<accession>A0AB37CSN0</accession>
<evidence type="ECO:0000256" key="1">
    <source>
        <dbReference type="SAM" id="Phobius"/>
    </source>
</evidence>
<feature type="transmembrane region" description="Helical" evidence="1">
    <location>
        <begin position="37"/>
        <end position="56"/>
    </location>
</feature>
<dbReference type="Proteomes" id="UP000325778">
    <property type="component" value="Chromosome"/>
</dbReference>
<dbReference type="EMBL" id="CP045560">
    <property type="protein sequence ID" value="QGA43486.1"/>
    <property type="molecule type" value="Genomic_DNA"/>
</dbReference>
<keyword evidence="1" id="KW-1133">Transmembrane helix</keyword>
<feature type="transmembrane region" description="Helical" evidence="1">
    <location>
        <begin position="14"/>
        <end position="31"/>
    </location>
</feature>
<gene>
    <name evidence="2" type="ORF">GD578_06265</name>
</gene>
<reference evidence="2 3" key="1">
    <citation type="journal article" date="2021" name="MSphere">
        <title>Complete Genome Sequencing of Acinetobacter baumannii AC1633 and Acinetobacter nosocomialis AC1530 Unveils a Large Multidrug-Resistant Plasmid Encoding the NDM-1 and OXA-58 Carbapenemases.</title>
        <authorList>
            <person name="Alattraqchi A.G."/>
            <person name="Mohd Rani F."/>
            <person name="A. Rahman N.I."/>
            <person name="Ismail S."/>
            <person name="Cleary D.W."/>
            <person name="Clarke S.C."/>
            <person name="Yeo C.C."/>
        </authorList>
    </citation>
    <scope>NUCLEOTIDE SEQUENCE [LARGE SCALE GENOMIC DNA]</scope>
    <source>
        <strain evidence="2 3">AC1530</strain>
    </source>
</reference>
<evidence type="ECO:0000313" key="2">
    <source>
        <dbReference type="EMBL" id="QGA43486.1"/>
    </source>
</evidence>
<evidence type="ECO:0000313" key="3">
    <source>
        <dbReference type="Proteomes" id="UP000325778"/>
    </source>
</evidence>